<dbReference type="KEGG" id="mhi:Mhar_0023"/>
<dbReference type="AlphaFoldDB" id="G7WJX5"/>
<reference evidence="4 5" key="1">
    <citation type="journal article" date="2012" name="PLoS ONE">
        <title>The genome characteristics and predicted function of methyl-group oxidation pathway in the obligate aceticlastic methanogens, Methanosaeta spp.</title>
        <authorList>
            <person name="Zhu J."/>
            <person name="Zheng H."/>
            <person name="Ai G."/>
            <person name="Zhang G."/>
            <person name="Liu D."/>
            <person name="Liu X."/>
            <person name="Dong X."/>
        </authorList>
    </citation>
    <scope>NUCLEOTIDE SEQUENCE [LARGE SCALE GENOMIC DNA]</scope>
    <source>
        <strain evidence="4 5">6Ac</strain>
    </source>
</reference>
<dbReference type="Proteomes" id="UP000005877">
    <property type="component" value="Chromosome"/>
</dbReference>
<dbReference type="STRING" id="1110509.Mhar_0023"/>
<feature type="domain" description="Rhodanese" evidence="3">
    <location>
        <begin position="121"/>
        <end position="210"/>
    </location>
</feature>
<feature type="region of interest" description="Disordered" evidence="2">
    <location>
        <begin position="50"/>
        <end position="81"/>
    </location>
</feature>
<dbReference type="InterPro" id="IPR051126">
    <property type="entry name" value="Thiosulfate_sulfurtransferase"/>
</dbReference>
<organism evidence="4 5">
    <name type="scientific">Methanothrix harundinacea (strain 6Ac)</name>
    <name type="common">Methanosaeta harundinacea</name>
    <dbReference type="NCBI Taxonomy" id="1110509"/>
    <lineage>
        <taxon>Archaea</taxon>
        <taxon>Methanobacteriati</taxon>
        <taxon>Methanobacteriota</taxon>
        <taxon>Stenosarchaea group</taxon>
        <taxon>Methanomicrobia</taxon>
        <taxon>Methanotrichales</taxon>
        <taxon>Methanotrichaceae</taxon>
        <taxon>Methanothrix</taxon>
    </lineage>
</organism>
<proteinExistence type="predicted"/>
<sequence length="563" mass="59731">MVSCTTADLDIDEKHAGKWDCPECKGQSNSSLAIFEFLGYNPTVIEAGTPKSAKQARADMEAGKEETEDLNSAQRARAEMEAEKAERKADGYIRGEFLASVEDAKAADVILDVGSHYGTIHIKGAIPLYWEELLDENNNPKSAEEMAEIFGNAGISPEDSVVIYGDCEPCDDISVAPFVFWAMRYLGHDSVQVLDGGLDAWTSAGQPTERVENARPAVTYTPRVRSGLMADYEGVSSGDLQLVDARVLRDFSADKIAGAIHIDYSEVLTGGRMKGSDDLDRAFSGLDEERPVVVYSYAGARAAMVWLALQLMGYESSVYSFNDWEARRPPVKAILVSSRADPNPAPPGPVKIFATFDVVPDEADSMPEFSEAEGSDEVTTTETVEEAVFEDGGIDDIGPAENLSIETNGSIVSGAEIEDIISNATSMEKPTAKTMGCVACFDPILLYASGSNPSEITSGVKLGSIGGSALAPITAAGALIQDSEGRVMATIELVPTLTDEYLGTWDATGAPAGAYNVTLAAATGGKTSYFEDVLTIEIDGSAPAPTAPTAPAATDGIRKLGKY</sequence>
<feature type="compositionally biased region" description="Basic and acidic residues" evidence="2">
    <location>
        <begin position="56"/>
        <end position="65"/>
    </location>
</feature>
<dbReference type="PROSITE" id="PS50206">
    <property type="entry name" value="RHODANESE_3"/>
    <property type="match status" value="2"/>
</dbReference>
<evidence type="ECO:0000259" key="3">
    <source>
        <dbReference type="PROSITE" id="PS50206"/>
    </source>
</evidence>
<evidence type="ECO:0000313" key="5">
    <source>
        <dbReference type="Proteomes" id="UP000005877"/>
    </source>
</evidence>
<dbReference type="InterPro" id="IPR001763">
    <property type="entry name" value="Rhodanese-like_dom"/>
</dbReference>
<evidence type="ECO:0000256" key="2">
    <source>
        <dbReference type="SAM" id="MobiDB-lite"/>
    </source>
</evidence>
<evidence type="ECO:0000256" key="1">
    <source>
        <dbReference type="ARBA" id="ARBA00022737"/>
    </source>
</evidence>
<dbReference type="PATRIC" id="fig|1110509.7.peg.24"/>
<dbReference type="SUPFAM" id="SSF52821">
    <property type="entry name" value="Rhodanese/Cell cycle control phosphatase"/>
    <property type="match status" value="2"/>
</dbReference>
<dbReference type="CDD" id="cd01448">
    <property type="entry name" value="TST_Repeat_1"/>
    <property type="match status" value="1"/>
</dbReference>
<keyword evidence="5" id="KW-1185">Reference proteome</keyword>
<gene>
    <name evidence="4" type="ordered locus">Mhar_0023</name>
</gene>
<dbReference type="Gene3D" id="3.40.250.10">
    <property type="entry name" value="Rhodanese-like domain"/>
    <property type="match status" value="2"/>
</dbReference>
<dbReference type="EMBL" id="CP003117">
    <property type="protein sequence ID" value="AET63416.1"/>
    <property type="molecule type" value="Genomic_DNA"/>
</dbReference>
<dbReference type="InterPro" id="IPR036873">
    <property type="entry name" value="Rhodanese-like_dom_sf"/>
</dbReference>
<dbReference type="PANTHER" id="PTHR43855:SF1">
    <property type="entry name" value="THIOSULFATE SULFURTRANSFERASE"/>
    <property type="match status" value="1"/>
</dbReference>
<dbReference type="SMART" id="SM00450">
    <property type="entry name" value="RHOD"/>
    <property type="match status" value="2"/>
</dbReference>
<dbReference type="Pfam" id="PF00581">
    <property type="entry name" value="Rhodanese"/>
    <property type="match status" value="2"/>
</dbReference>
<name>G7WJX5_METH6</name>
<protein>
    <submittedName>
        <fullName evidence="4">Rhodanese domain protein</fullName>
    </submittedName>
</protein>
<evidence type="ECO:0000313" key="4">
    <source>
        <dbReference type="EMBL" id="AET63416.1"/>
    </source>
</evidence>
<dbReference type="PANTHER" id="PTHR43855">
    <property type="entry name" value="THIOSULFATE SULFURTRANSFERASE"/>
    <property type="match status" value="1"/>
</dbReference>
<feature type="domain" description="Rhodanese" evidence="3">
    <location>
        <begin position="236"/>
        <end position="333"/>
    </location>
</feature>
<keyword evidence="1" id="KW-0677">Repeat</keyword>
<dbReference type="HOGENOM" id="CLU_483687_0_0_2"/>
<accession>G7WJX5</accession>